<proteinExistence type="inferred from homology"/>
<protein>
    <submittedName>
        <fullName evidence="9">Na(+)/H(+) antiporter subunit B</fullName>
    </submittedName>
</protein>
<dbReference type="PANTHER" id="PTHR33932:SF4">
    <property type="entry name" value="NA(+)_H(+) ANTIPORTER SUBUNIT B"/>
    <property type="match status" value="1"/>
</dbReference>
<name>A0A6B1G613_9CHLR</name>
<keyword evidence="3" id="KW-1003">Cell membrane</keyword>
<keyword evidence="4 7" id="KW-0812">Transmembrane</keyword>
<keyword evidence="5 7" id="KW-1133">Transmembrane helix</keyword>
<comment type="caution">
    <text evidence="9">The sequence shown here is derived from an EMBL/GenBank/DDBJ whole genome shotgun (WGS) entry which is preliminary data.</text>
</comment>
<feature type="transmembrane region" description="Helical" evidence="7">
    <location>
        <begin position="72"/>
        <end position="91"/>
    </location>
</feature>
<feature type="transmembrane region" description="Helical" evidence="7">
    <location>
        <begin position="34"/>
        <end position="51"/>
    </location>
</feature>
<evidence type="ECO:0000256" key="3">
    <source>
        <dbReference type="ARBA" id="ARBA00022475"/>
    </source>
</evidence>
<evidence type="ECO:0000313" key="9">
    <source>
        <dbReference type="EMBL" id="MYH63531.1"/>
    </source>
</evidence>
<evidence type="ECO:0000256" key="7">
    <source>
        <dbReference type="SAM" id="Phobius"/>
    </source>
</evidence>
<dbReference type="InterPro" id="IPR050622">
    <property type="entry name" value="CPA3_antiporter_subunitB"/>
</dbReference>
<evidence type="ECO:0000256" key="1">
    <source>
        <dbReference type="ARBA" id="ARBA00004651"/>
    </source>
</evidence>
<evidence type="ECO:0000256" key="5">
    <source>
        <dbReference type="ARBA" id="ARBA00022989"/>
    </source>
</evidence>
<evidence type="ECO:0000256" key="2">
    <source>
        <dbReference type="ARBA" id="ARBA00009425"/>
    </source>
</evidence>
<evidence type="ECO:0000259" key="8">
    <source>
        <dbReference type="Pfam" id="PF04039"/>
    </source>
</evidence>
<accession>A0A6B1G613</accession>
<evidence type="ECO:0000256" key="4">
    <source>
        <dbReference type="ARBA" id="ARBA00022692"/>
    </source>
</evidence>
<keyword evidence="6 7" id="KW-0472">Membrane</keyword>
<feature type="domain" description="Na+/H+ antiporter MnhB subunit-related protein" evidence="8">
    <location>
        <begin position="6"/>
        <end position="127"/>
    </location>
</feature>
<comment type="similarity">
    <text evidence="2">Belongs to the CPA3 antiporters (TC 2.A.63) subunit B family.</text>
</comment>
<evidence type="ECO:0000256" key="6">
    <source>
        <dbReference type="ARBA" id="ARBA00023136"/>
    </source>
</evidence>
<organism evidence="9">
    <name type="scientific">Caldilineaceae bacterium SB0675_bin_29</name>
    <dbReference type="NCBI Taxonomy" id="2605266"/>
    <lineage>
        <taxon>Bacteria</taxon>
        <taxon>Bacillati</taxon>
        <taxon>Chloroflexota</taxon>
        <taxon>Caldilineae</taxon>
        <taxon>Caldilineales</taxon>
        <taxon>Caldilineaceae</taxon>
    </lineage>
</organism>
<gene>
    <name evidence="9" type="ORF">F4148_17875</name>
</gene>
<comment type="subcellular location">
    <subcellularLocation>
        <location evidence="1">Cell membrane</location>
        <topology evidence="1">Multi-pass membrane protein</topology>
    </subcellularLocation>
</comment>
<dbReference type="EMBL" id="VYDA01000631">
    <property type="protein sequence ID" value="MYH63531.1"/>
    <property type="molecule type" value="Genomic_DNA"/>
</dbReference>
<dbReference type="PANTHER" id="PTHR33932">
    <property type="entry name" value="NA(+)/H(+) ANTIPORTER SUBUNIT B"/>
    <property type="match status" value="1"/>
</dbReference>
<dbReference type="Pfam" id="PF04039">
    <property type="entry name" value="MnhB"/>
    <property type="match status" value="1"/>
</dbReference>
<dbReference type="AlphaFoldDB" id="A0A6B1G613"/>
<dbReference type="InterPro" id="IPR007182">
    <property type="entry name" value="MnhB"/>
</dbReference>
<reference evidence="9" key="1">
    <citation type="submission" date="2019-09" db="EMBL/GenBank/DDBJ databases">
        <title>Characterisation of the sponge microbiome using genome-centric metagenomics.</title>
        <authorList>
            <person name="Engelberts J.P."/>
            <person name="Robbins S.J."/>
            <person name="De Goeij J.M."/>
            <person name="Aranda M."/>
            <person name="Bell S.C."/>
            <person name="Webster N.S."/>
        </authorList>
    </citation>
    <scope>NUCLEOTIDE SEQUENCE</scope>
    <source>
        <strain evidence="9">SB0675_bin_29</strain>
    </source>
</reference>
<feature type="transmembrane region" description="Helical" evidence="7">
    <location>
        <begin position="12"/>
        <end position="28"/>
    </location>
</feature>
<feature type="transmembrane region" description="Helical" evidence="7">
    <location>
        <begin position="111"/>
        <end position="133"/>
    </location>
</feature>
<sequence length="173" mass="18454">MPELYLRLLNRILTPVLLLLALYLLFRGHNLPGGGFIAGLMAAAAFQLQILSRGHRSVRSTVGPYLHSGIGLGLAVAICAGFVGLLEGTFFKGIWFSLHLPFLGDLKLGTPVIFDLGVFLVVASVTTSYLLGLSRVSDTASLRLDETVSRIRYDSAGSNPAEASVEPGPRAES</sequence>
<dbReference type="GO" id="GO:0005886">
    <property type="term" value="C:plasma membrane"/>
    <property type="evidence" value="ECO:0007669"/>
    <property type="project" value="UniProtKB-SubCell"/>
</dbReference>